<evidence type="ECO:0000256" key="1">
    <source>
        <dbReference type="ARBA" id="ARBA00004651"/>
    </source>
</evidence>
<sequence>MVSEPVTAPACGRRPHPRDFGLFWAADSVSQFGTYVGNALLPLLAATTLAATPLEMGLLGAAETVGYLLIGLPAGVWVTQLRQRHLMRRVNTGRALLLCTIPVAWWGGLLTVAQLIGVALLCGVLAVLFDVAYQSHLPALVRRDRLLQGNARLQSSQSLAQITGPGVAGSLAQLAGPAYPVLATALGYLASSLLLRRVRAPDPAARAKGARPALLAEVRAGLGFVARSRTLLAITGCTATANFFTGVLGAVQVLFLTGVLGLAGSAAGAVMSVLGLGGVLGALSAYRVVRRVGQARAVWLVPVVTFPSLLLVPLAGRGVLLAPALAGLLLTGYGVVVYNVAQVSYRQTMCPPAMLARVNATVRFIGFGALTLGALAGGVFGEWAGIRGTLWIAALGTSLAGVWVVCSPLRGMRDFDAPGVDGAGGPAEREARPAPGVGEDLGDDGHRGLLRGRGADVQP</sequence>
<dbReference type="RefSeq" id="WP_078873023.1">
    <property type="nucleotide sequence ID" value="NZ_CP032229.1"/>
</dbReference>
<keyword evidence="10" id="KW-1185">Reference proteome</keyword>
<evidence type="ECO:0000256" key="5">
    <source>
        <dbReference type="ARBA" id="ARBA00022989"/>
    </source>
</evidence>
<feature type="transmembrane region" description="Helical" evidence="8">
    <location>
        <begin position="262"/>
        <end position="285"/>
    </location>
</feature>
<name>A0A4P6U0Z8_STRSO</name>
<feature type="transmembrane region" description="Helical" evidence="8">
    <location>
        <begin position="321"/>
        <end position="341"/>
    </location>
</feature>
<evidence type="ECO:0000256" key="6">
    <source>
        <dbReference type="ARBA" id="ARBA00023136"/>
    </source>
</evidence>
<keyword evidence="6 8" id="KW-0472">Membrane</keyword>
<dbReference type="AlphaFoldDB" id="A0A4P6U0Z8"/>
<dbReference type="GeneID" id="300102597"/>
<dbReference type="InterPro" id="IPR010290">
    <property type="entry name" value="TM_effector"/>
</dbReference>
<dbReference type="GO" id="GO:0005886">
    <property type="term" value="C:plasma membrane"/>
    <property type="evidence" value="ECO:0007669"/>
    <property type="project" value="UniProtKB-SubCell"/>
</dbReference>
<protein>
    <submittedName>
        <fullName evidence="9">MFS transporter</fullName>
    </submittedName>
</protein>
<evidence type="ECO:0000256" key="4">
    <source>
        <dbReference type="ARBA" id="ARBA00022692"/>
    </source>
</evidence>
<evidence type="ECO:0000256" key="3">
    <source>
        <dbReference type="ARBA" id="ARBA00022475"/>
    </source>
</evidence>
<dbReference type="Gene3D" id="1.20.1250.20">
    <property type="entry name" value="MFS general substrate transporter like domains"/>
    <property type="match status" value="1"/>
</dbReference>
<dbReference type="InterPro" id="IPR036259">
    <property type="entry name" value="MFS_trans_sf"/>
</dbReference>
<organism evidence="9 10">
    <name type="scientific">Streptomyces seoulensis</name>
    <dbReference type="NCBI Taxonomy" id="73044"/>
    <lineage>
        <taxon>Bacteria</taxon>
        <taxon>Bacillati</taxon>
        <taxon>Actinomycetota</taxon>
        <taxon>Actinomycetes</taxon>
        <taxon>Kitasatosporales</taxon>
        <taxon>Streptomycetaceae</taxon>
        <taxon>Streptomyces</taxon>
    </lineage>
</organism>
<evidence type="ECO:0000313" key="9">
    <source>
        <dbReference type="EMBL" id="QBJ93599.1"/>
    </source>
</evidence>
<dbReference type="STRING" id="73044.GCA_000725795_00387"/>
<feature type="transmembrane region" description="Helical" evidence="8">
    <location>
        <begin position="297"/>
        <end position="315"/>
    </location>
</feature>
<feature type="region of interest" description="Disordered" evidence="7">
    <location>
        <begin position="417"/>
        <end position="459"/>
    </location>
</feature>
<evidence type="ECO:0000313" key="10">
    <source>
        <dbReference type="Proteomes" id="UP000292547"/>
    </source>
</evidence>
<proteinExistence type="predicted"/>
<keyword evidence="2" id="KW-0813">Transport</keyword>
<dbReference type="KEGG" id="sseo:D0Z67_27210"/>
<accession>A0A4P6U0Z8</accession>
<evidence type="ECO:0000256" key="2">
    <source>
        <dbReference type="ARBA" id="ARBA00022448"/>
    </source>
</evidence>
<feature type="transmembrane region" description="Helical" evidence="8">
    <location>
        <begin position="231"/>
        <end position="256"/>
    </location>
</feature>
<dbReference type="SUPFAM" id="SSF103473">
    <property type="entry name" value="MFS general substrate transporter"/>
    <property type="match status" value="1"/>
</dbReference>
<keyword evidence="4 8" id="KW-0812">Transmembrane</keyword>
<dbReference type="CDD" id="cd06173">
    <property type="entry name" value="MFS_MefA_like"/>
    <property type="match status" value="1"/>
</dbReference>
<dbReference type="PANTHER" id="PTHR23513">
    <property type="entry name" value="INTEGRAL MEMBRANE EFFLUX PROTEIN-RELATED"/>
    <property type="match status" value="1"/>
</dbReference>
<keyword evidence="3" id="KW-1003">Cell membrane</keyword>
<dbReference type="Pfam" id="PF05977">
    <property type="entry name" value="MFS_3"/>
    <property type="match status" value="1"/>
</dbReference>
<evidence type="ECO:0000256" key="7">
    <source>
        <dbReference type="SAM" id="MobiDB-lite"/>
    </source>
</evidence>
<feature type="transmembrane region" description="Helical" evidence="8">
    <location>
        <begin position="362"/>
        <end position="380"/>
    </location>
</feature>
<feature type="transmembrane region" description="Helical" evidence="8">
    <location>
        <begin position="58"/>
        <end position="79"/>
    </location>
</feature>
<gene>
    <name evidence="9" type="ORF">D0Z67_27210</name>
</gene>
<evidence type="ECO:0000256" key="8">
    <source>
        <dbReference type="SAM" id="Phobius"/>
    </source>
</evidence>
<feature type="transmembrane region" description="Helical" evidence="8">
    <location>
        <begin position="386"/>
        <end position="406"/>
    </location>
</feature>
<dbReference type="Proteomes" id="UP000292547">
    <property type="component" value="Chromosome"/>
</dbReference>
<feature type="transmembrane region" description="Helical" evidence="8">
    <location>
        <begin position="115"/>
        <end position="133"/>
    </location>
</feature>
<comment type="subcellular location">
    <subcellularLocation>
        <location evidence="1">Cell membrane</location>
        <topology evidence="1">Multi-pass membrane protein</topology>
    </subcellularLocation>
</comment>
<dbReference type="EMBL" id="CP032229">
    <property type="protein sequence ID" value="QBJ93599.1"/>
    <property type="molecule type" value="Genomic_DNA"/>
</dbReference>
<dbReference type="OrthoDB" id="9815525at2"/>
<dbReference type="PANTHER" id="PTHR23513:SF6">
    <property type="entry name" value="MAJOR FACILITATOR SUPERFAMILY ASSOCIATED DOMAIN-CONTAINING PROTEIN"/>
    <property type="match status" value="1"/>
</dbReference>
<reference evidence="9 10" key="1">
    <citation type="submission" date="2018-08" db="EMBL/GenBank/DDBJ databases">
        <title>The complete genome sequence of Streptomyces seoulensis, a pioneer strain for nickel superoxide dismutase discovery.</title>
        <authorList>
            <person name="Shin J."/>
            <person name="Lee J.-S."/>
            <person name="Lee E.-J."/>
            <person name="Youn H.-D."/>
        </authorList>
    </citation>
    <scope>NUCLEOTIDE SEQUENCE [LARGE SCALE GENOMIC DNA]</scope>
    <source>
        <strain evidence="9 10">KCTC 9819</strain>
    </source>
</reference>
<keyword evidence="5 8" id="KW-1133">Transmembrane helix</keyword>